<keyword evidence="3" id="KW-1185">Reference proteome</keyword>
<reference evidence="2 3" key="1">
    <citation type="submission" date="2020-07" db="EMBL/GenBank/DDBJ databases">
        <title>Definition of the novel symbiovar canariense within Mesorhizobium novociceri, a new species of genus Mesorhizobium nodulating Cicer canariense in the Caldera de Taburiente National Park (La Palma, Canary Islands).</title>
        <authorList>
            <person name="Leon-Barrios M."/>
            <person name="Perez-Yepez J."/>
            <person name="Flores-Felix J.D."/>
            <person name="Ramirez-Baena M.H."/>
            <person name="Pulido-Suarez L."/>
            <person name="Igual J.M."/>
            <person name="Velazquez E."/>
            <person name="Peix A."/>
        </authorList>
    </citation>
    <scope>NUCLEOTIDE SEQUENCE [LARGE SCALE GENOMIC DNA]</scope>
    <source>
        <strain evidence="2 3">CCANP35</strain>
    </source>
</reference>
<feature type="domain" description="AMP-binding enzyme C-terminal" evidence="1">
    <location>
        <begin position="8"/>
        <end position="66"/>
    </location>
</feature>
<evidence type="ECO:0000259" key="1">
    <source>
        <dbReference type="Pfam" id="PF13193"/>
    </source>
</evidence>
<dbReference type="EMBL" id="JACDTY010000018">
    <property type="protein sequence ID" value="MBA1143987.1"/>
    <property type="molecule type" value="Genomic_DNA"/>
</dbReference>
<comment type="caution">
    <text evidence="2">The sequence shown here is derived from an EMBL/GenBank/DDBJ whole genome shotgun (WGS) entry which is preliminary data.</text>
</comment>
<name>A0A838BD38_9HYPH</name>
<dbReference type="InterPro" id="IPR025110">
    <property type="entry name" value="AMP-bd_C"/>
</dbReference>
<accession>A0A838BD38</accession>
<proteinExistence type="predicted"/>
<dbReference type="InterPro" id="IPR045851">
    <property type="entry name" value="AMP-bd_C_sf"/>
</dbReference>
<sequence length="94" mass="10223">MPAVADLVGVPDPVHGENVHAFVTFKQGAAQPTPQELIHFAHASVGYKAPESVFVLDEMPLSATDKVNRVVLKALAERLLKSEPNESWMRSSSE</sequence>
<evidence type="ECO:0000313" key="2">
    <source>
        <dbReference type="EMBL" id="MBA1143987.1"/>
    </source>
</evidence>
<dbReference type="Gene3D" id="3.30.300.30">
    <property type="match status" value="1"/>
</dbReference>
<dbReference type="AlphaFoldDB" id="A0A838BD38"/>
<organism evidence="2 3">
    <name type="scientific">Mesorhizobium neociceri</name>
    <dbReference type="NCBI Taxonomy" id="1307853"/>
    <lineage>
        <taxon>Bacteria</taxon>
        <taxon>Pseudomonadati</taxon>
        <taxon>Pseudomonadota</taxon>
        <taxon>Alphaproteobacteria</taxon>
        <taxon>Hyphomicrobiales</taxon>
        <taxon>Phyllobacteriaceae</taxon>
        <taxon>Mesorhizobium</taxon>
    </lineage>
</organism>
<gene>
    <name evidence="2" type="ORF">H0241_27640</name>
</gene>
<protein>
    <recommendedName>
        <fullName evidence="1">AMP-binding enzyme C-terminal domain-containing protein</fullName>
    </recommendedName>
</protein>
<dbReference type="Pfam" id="PF13193">
    <property type="entry name" value="AMP-binding_C"/>
    <property type="match status" value="1"/>
</dbReference>
<evidence type="ECO:0000313" key="3">
    <source>
        <dbReference type="Proteomes" id="UP000558284"/>
    </source>
</evidence>
<dbReference type="SUPFAM" id="SSF56801">
    <property type="entry name" value="Acetyl-CoA synthetase-like"/>
    <property type="match status" value="1"/>
</dbReference>
<dbReference type="Proteomes" id="UP000558284">
    <property type="component" value="Unassembled WGS sequence"/>
</dbReference>
<dbReference type="RefSeq" id="WP_181060946.1">
    <property type="nucleotide sequence ID" value="NZ_JACDTY010000018.1"/>
</dbReference>